<dbReference type="Proteomes" id="UP001314263">
    <property type="component" value="Unassembled WGS sequence"/>
</dbReference>
<dbReference type="PANTHER" id="PTHR14614:SF123">
    <property type="entry name" value="OS04G0645500 PROTEIN"/>
    <property type="match status" value="1"/>
</dbReference>
<gene>
    <name evidence="1" type="ORF">CVIRNUC_006578</name>
</gene>
<name>A0AAV1IBQ8_9CHLO</name>
<dbReference type="Pfam" id="PF10294">
    <property type="entry name" value="Methyltransf_16"/>
    <property type="match status" value="1"/>
</dbReference>
<dbReference type="SUPFAM" id="SSF53335">
    <property type="entry name" value="S-adenosyl-L-methionine-dependent methyltransferases"/>
    <property type="match status" value="1"/>
</dbReference>
<evidence type="ECO:0000313" key="1">
    <source>
        <dbReference type="EMBL" id="CAK0783379.1"/>
    </source>
</evidence>
<dbReference type="EMBL" id="CAUYUE010000008">
    <property type="protein sequence ID" value="CAK0783379.1"/>
    <property type="molecule type" value="Genomic_DNA"/>
</dbReference>
<comment type="caution">
    <text evidence="1">The sequence shown here is derived from an EMBL/GenBank/DDBJ whole genome shotgun (WGS) entry which is preliminary data.</text>
</comment>
<protein>
    <submittedName>
        <fullName evidence="1">Uncharacterized protein</fullName>
    </submittedName>
</protein>
<proteinExistence type="predicted"/>
<dbReference type="InterPro" id="IPR019410">
    <property type="entry name" value="Methyltransf_16"/>
</dbReference>
<dbReference type="PANTHER" id="PTHR14614">
    <property type="entry name" value="HEPATOCELLULAR CARCINOMA-ASSOCIATED ANTIGEN"/>
    <property type="match status" value="1"/>
</dbReference>
<dbReference type="InterPro" id="IPR029063">
    <property type="entry name" value="SAM-dependent_MTases_sf"/>
</dbReference>
<dbReference type="AlphaFoldDB" id="A0AAV1IBQ8"/>
<accession>A0AAV1IBQ8</accession>
<evidence type="ECO:0000313" key="2">
    <source>
        <dbReference type="Proteomes" id="UP001314263"/>
    </source>
</evidence>
<reference evidence="1 2" key="1">
    <citation type="submission" date="2023-10" db="EMBL/GenBank/DDBJ databases">
        <authorList>
            <person name="Maclean D."/>
            <person name="Macfadyen A."/>
        </authorList>
    </citation>
    <scope>NUCLEOTIDE SEQUENCE [LARGE SCALE GENOMIC DNA]</scope>
</reference>
<sequence>MERWNTHLSSSVEIPLFGSEVRLSQTPSSMNLGTTVWDASICLAKYLEKCSRKGELSRANVRGKQGIELGAGPGLAGMAFCVLGGDILLTDLPEILPLLSKNVDANLSAAALRGREGVWDPGDVRVQLLDWNSASDIQAAGGPFRYVLAADCVYHEEHVEALCNVMLALTDLKSTVLIANELRSESVQSRFMEVFHSAFAIKKIPLSKLHVDYRHPSILLYMLKRRKKQ</sequence>
<dbReference type="Gene3D" id="3.40.50.150">
    <property type="entry name" value="Vaccinia Virus protein VP39"/>
    <property type="match status" value="1"/>
</dbReference>
<keyword evidence="2" id="KW-1185">Reference proteome</keyword>
<organism evidence="1 2">
    <name type="scientific">Coccomyxa viridis</name>
    <dbReference type="NCBI Taxonomy" id="1274662"/>
    <lineage>
        <taxon>Eukaryota</taxon>
        <taxon>Viridiplantae</taxon>
        <taxon>Chlorophyta</taxon>
        <taxon>core chlorophytes</taxon>
        <taxon>Trebouxiophyceae</taxon>
        <taxon>Trebouxiophyceae incertae sedis</taxon>
        <taxon>Coccomyxaceae</taxon>
        <taxon>Coccomyxa</taxon>
    </lineage>
</organism>